<reference evidence="2 3" key="1">
    <citation type="submission" date="2018-07" db="EMBL/GenBank/DDBJ databases">
        <title>Genomic Encyclopedia of Type Strains, Phase III (KMG-III): the genomes of soil and plant-associated and newly described type strains.</title>
        <authorList>
            <person name="Whitman W."/>
        </authorList>
    </citation>
    <scope>NUCLEOTIDE SEQUENCE [LARGE SCALE GENOMIC DNA]</scope>
    <source>
        <strain evidence="2 3">31-25a</strain>
    </source>
</reference>
<accession>A0A368YXS7</accession>
<proteinExistence type="predicted"/>
<dbReference type="EMBL" id="QPJM01000005">
    <property type="protein sequence ID" value="RCW83767.1"/>
    <property type="molecule type" value="Genomic_DNA"/>
</dbReference>
<dbReference type="RefSeq" id="WP_181872411.1">
    <property type="nucleotide sequence ID" value="NZ_QPJM01000005.1"/>
</dbReference>
<organism evidence="2 3">
    <name type="scientific">Phyllobacterium bourgognense</name>
    <dbReference type="NCBI Taxonomy" id="314236"/>
    <lineage>
        <taxon>Bacteria</taxon>
        <taxon>Pseudomonadati</taxon>
        <taxon>Pseudomonadota</taxon>
        <taxon>Alphaproteobacteria</taxon>
        <taxon>Hyphomicrobiales</taxon>
        <taxon>Phyllobacteriaceae</taxon>
        <taxon>Phyllobacterium</taxon>
    </lineage>
</organism>
<sequence>MASADYTSTRNSPEGIRRSMRGRALGVVLFLTAFGFHVAVLFNLLPS</sequence>
<evidence type="ECO:0000313" key="2">
    <source>
        <dbReference type="EMBL" id="RCW83767.1"/>
    </source>
</evidence>
<feature type="transmembrane region" description="Helical" evidence="1">
    <location>
        <begin position="24"/>
        <end position="45"/>
    </location>
</feature>
<protein>
    <submittedName>
        <fullName evidence="2">Uncharacterized protein</fullName>
    </submittedName>
</protein>
<evidence type="ECO:0000313" key="3">
    <source>
        <dbReference type="Proteomes" id="UP000253324"/>
    </source>
</evidence>
<dbReference type="Proteomes" id="UP000253324">
    <property type="component" value="Unassembled WGS sequence"/>
</dbReference>
<comment type="caution">
    <text evidence="2">The sequence shown here is derived from an EMBL/GenBank/DDBJ whole genome shotgun (WGS) entry which is preliminary data.</text>
</comment>
<keyword evidence="1" id="KW-0472">Membrane</keyword>
<gene>
    <name evidence="2" type="ORF">C7476_105262</name>
</gene>
<name>A0A368YXS7_9HYPH</name>
<evidence type="ECO:0000256" key="1">
    <source>
        <dbReference type="SAM" id="Phobius"/>
    </source>
</evidence>
<keyword evidence="1" id="KW-1133">Transmembrane helix</keyword>
<dbReference type="AlphaFoldDB" id="A0A368YXS7"/>
<keyword evidence="3" id="KW-1185">Reference proteome</keyword>
<keyword evidence="1" id="KW-0812">Transmembrane</keyword>